<dbReference type="SUPFAM" id="SSF51445">
    <property type="entry name" value="(Trans)glycosidases"/>
    <property type="match status" value="1"/>
</dbReference>
<dbReference type="Gene3D" id="3.20.20.70">
    <property type="entry name" value="Aldolase class I"/>
    <property type="match status" value="1"/>
</dbReference>
<dbReference type="InterPro" id="IPR016062">
    <property type="entry name" value="TM1410-rel"/>
</dbReference>
<dbReference type="Proteomes" id="UP000273326">
    <property type="component" value="Chromosome"/>
</dbReference>
<dbReference type="InterPro" id="IPR013785">
    <property type="entry name" value="Aldolase_TIM"/>
</dbReference>
<evidence type="ECO:0000259" key="1">
    <source>
        <dbReference type="Pfam" id="PF03537"/>
    </source>
</evidence>
<dbReference type="OrthoDB" id="10730at2"/>
<protein>
    <submittedName>
        <fullName evidence="2">Glucanotransferase</fullName>
    </submittedName>
</protein>
<evidence type="ECO:0000313" key="2">
    <source>
        <dbReference type="EMBL" id="AZP03713.1"/>
    </source>
</evidence>
<dbReference type="InterPro" id="IPR017853">
    <property type="entry name" value="GH"/>
</dbReference>
<dbReference type="Pfam" id="PF03537">
    <property type="entry name" value="Glyco_hydro_114"/>
    <property type="match status" value="1"/>
</dbReference>
<evidence type="ECO:0000313" key="3">
    <source>
        <dbReference type="Proteomes" id="UP000273326"/>
    </source>
</evidence>
<reference evidence="3" key="1">
    <citation type="submission" date="2018-12" db="EMBL/GenBank/DDBJ databases">
        <title>Complete genome sequencing of Jeotgalibaca sp. H21T32.</title>
        <authorList>
            <person name="Bae J.-W."/>
            <person name="Lee S.-Y."/>
        </authorList>
    </citation>
    <scope>NUCLEOTIDE SEQUENCE [LARGE SCALE GENOMIC DNA]</scope>
    <source>
        <strain evidence="3">H21T32</strain>
    </source>
</reference>
<accession>A0A3S9H8N6</accession>
<sequence>MNRFGKTMKFLCFLLFLSGCEQNVIQDRGKNEISSGYRVILSLQGSDAVMAGEGYETVVVDAQYLSAAEIASMQERGQKIFTYLNIGSLETFRSYYEEYQHLTMKPYLNWDDEYWLDVTNKEWQKFITSTLTNQLLEKGIDGFWIDNVDIYGQSPNEDIYEGVEVMLKELMSHGKPVIINGGNEFVQLYLQRNQQVDDILTGVNQETVFSSINFGEQTFGTQTSENQNYYLDYLDAMDKLEKDVFLLEYTTDSQLSKEIQRYANKRAWEYYISDSIELDGN</sequence>
<organism evidence="2 3">
    <name type="scientific">Jeotgalibaca ciconiae</name>
    <dbReference type="NCBI Taxonomy" id="2496265"/>
    <lineage>
        <taxon>Bacteria</taxon>
        <taxon>Bacillati</taxon>
        <taxon>Bacillota</taxon>
        <taxon>Bacilli</taxon>
        <taxon>Lactobacillales</taxon>
        <taxon>Carnobacteriaceae</taxon>
        <taxon>Jeotgalibaca</taxon>
    </lineage>
</organism>
<dbReference type="PANTHER" id="PTHR35882:SF2">
    <property type="entry name" value="PELA"/>
    <property type="match status" value="1"/>
</dbReference>
<name>A0A3S9H8N6_9LACT</name>
<dbReference type="AlphaFoldDB" id="A0A3S9H8N6"/>
<dbReference type="RefSeq" id="WP_126108803.1">
    <property type="nucleotide sequence ID" value="NZ_CP034465.1"/>
</dbReference>
<keyword evidence="2" id="KW-0808">Transferase</keyword>
<dbReference type="PANTHER" id="PTHR35882">
    <property type="entry name" value="PELA"/>
    <property type="match status" value="1"/>
</dbReference>
<keyword evidence="3" id="KW-1185">Reference proteome</keyword>
<gene>
    <name evidence="2" type="ORF">EJN90_02950</name>
</gene>
<dbReference type="EMBL" id="CP034465">
    <property type="protein sequence ID" value="AZP03713.1"/>
    <property type="molecule type" value="Genomic_DNA"/>
</dbReference>
<dbReference type="PRINTS" id="PR01545">
    <property type="entry name" value="THEMAYE10DUF"/>
</dbReference>
<feature type="domain" description="Glycoside-hydrolase family GH114 TIM-barrel" evidence="1">
    <location>
        <begin position="55"/>
        <end position="277"/>
    </location>
</feature>
<dbReference type="GO" id="GO:0016740">
    <property type="term" value="F:transferase activity"/>
    <property type="evidence" value="ECO:0007669"/>
    <property type="project" value="UniProtKB-KW"/>
</dbReference>
<proteinExistence type="predicted"/>
<dbReference type="KEGG" id="jeh:EJN90_02950"/>
<dbReference type="InterPro" id="IPR004352">
    <property type="entry name" value="GH114_TIM-barrel"/>
</dbReference>
<dbReference type="PROSITE" id="PS51257">
    <property type="entry name" value="PROKAR_LIPOPROTEIN"/>
    <property type="match status" value="1"/>
</dbReference>